<dbReference type="EMBL" id="BPLQ01003666">
    <property type="protein sequence ID" value="GIY02328.1"/>
    <property type="molecule type" value="Genomic_DNA"/>
</dbReference>
<dbReference type="AlphaFoldDB" id="A0AAV4Q4J4"/>
<comment type="caution">
    <text evidence="2">The sequence shown here is derived from an EMBL/GenBank/DDBJ whole genome shotgun (WGS) entry which is preliminary data.</text>
</comment>
<name>A0AAV4Q4J4_9ARAC</name>
<proteinExistence type="predicted"/>
<gene>
    <name evidence="2" type="ORF">CDAR_112951</name>
</gene>
<organism evidence="2 3">
    <name type="scientific">Caerostris darwini</name>
    <dbReference type="NCBI Taxonomy" id="1538125"/>
    <lineage>
        <taxon>Eukaryota</taxon>
        <taxon>Metazoa</taxon>
        <taxon>Ecdysozoa</taxon>
        <taxon>Arthropoda</taxon>
        <taxon>Chelicerata</taxon>
        <taxon>Arachnida</taxon>
        <taxon>Araneae</taxon>
        <taxon>Araneomorphae</taxon>
        <taxon>Entelegynae</taxon>
        <taxon>Araneoidea</taxon>
        <taxon>Araneidae</taxon>
        <taxon>Caerostris</taxon>
    </lineage>
</organism>
<dbReference type="Proteomes" id="UP001054837">
    <property type="component" value="Unassembled WGS sequence"/>
</dbReference>
<accession>A0AAV4Q4J4</accession>
<sequence length="139" mass="15100">MGKVPQSRTTHQRERKRTTLACTDHKGTSDKHSQQHTVQSVDLIGGLLSACTDHKGTSDEDTPCEAWSYTQSGISGLLSGILRQVECDMGNKNDPSSLLDVEVRCGQASDTHVMLLSDIAICVLITYRSGERRVLISGA</sequence>
<evidence type="ECO:0000313" key="2">
    <source>
        <dbReference type="EMBL" id="GIY02328.1"/>
    </source>
</evidence>
<feature type="region of interest" description="Disordered" evidence="1">
    <location>
        <begin position="1"/>
        <end position="33"/>
    </location>
</feature>
<keyword evidence="3" id="KW-1185">Reference proteome</keyword>
<reference evidence="2 3" key="1">
    <citation type="submission" date="2021-06" db="EMBL/GenBank/DDBJ databases">
        <title>Caerostris darwini draft genome.</title>
        <authorList>
            <person name="Kono N."/>
            <person name="Arakawa K."/>
        </authorList>
    </citation>
    <scope>NUCLEOTIDE SEQUENCE [LARGE SCALE GENOMIC DNA]</scope>
</reference>
<feature type="compositionally biased region" description="Basic and acidic residues" evidence="1">
    <location>
        <begin position="23"/>
        <end position="33"/>
    </location>
</feature>
<evidence type="ECO:0000256" key="1">
    <source>
        <dbReference type="SAM" id="MobiDB-lite"/>
    </source>
</evidence>
<protein>
    <submittedName>
        <fullName evidence="2">Uncharacterized protein</fullName>
    </submittedName>
</protein>
<evidence type="ECO:0000313" key="3">
    <source>
        <dbReference type="Proteomes" id="UP001054837"/>
    </source>
</evidence>